<dbReference type="InterPro" id="IPR016032">
    <property type="entry name" value="Sig_transdc_resp-reg_C-effctor"/>
</dbReference>
<dbReference type="InterPro" id="IPR041664">
    <property type="entry name" value="AAA_16"/>
</dbReference>
<dbReference type="PANTHER" id="PTHR16305:SF35">
    <property type="entry name" value="TRANSCRIPTIONAL ACTIVATOR DOMAIN"/>
    <property type="match status" value="1"/>
</dbReference>
<dbReference type="InterPro" id="IPR000792">
    <property type="entry name" value="Tscrpt_reg_LuxR_C"/>
</dbReference>
<dbReference type="SUPFAM" id="SSF52540">
    <property type="entry name" value="P-loop containing nucleoside triphosphate hydrolases"/>
    <property type="match status" value="1"/>
</dbReference>
<evidence type="ECO:0000256" key="1">
    <source>
        <dbReference type="ARBA" id="ARBA00022741"/>
    </source>
</evidence>
<keyword evidence="5" id="KW-1185">Reference proteome</keyword>
<organism evidence="4 5">
    <name type="scientific">Microbispora cellulosiformans</name>
    <dbReference type="NCBI Taxonomy" id="2614688"/>
    <lineage>
        <taxon>Bacteria</taxon>
        <taxon>Bacillati</taxon>
        <taxon>Actinomycetota</taxon>
        <taxon>Actinomycetes</taxon>
        <taxon>Streptosporangiales</taxon>
        <taxon>Streptosporangiaceae</taxon>
        <taxon>Microbispora</taxon>
    </lineage>
</organism>
<dbReference type="GO" id="GO:0005524">
    <property type="term" value="F:ATP binding"/>
    <property type="evidence" value="ECO:0007669"/>
    <property type="project" value="UniProtKB-KW"/>
</dbReference>
<dbReference type="RefSeq" id="WP_150938240.1">
    <property type="nucleotide sequence ID" value="NZ_VYTZ01000014.1"/>
</dbReference>
<accession>A0A5J5JUC1</accession>
<dbReference type="PRINTS" id="PR00038">
    <property type="entry name" value="HTHLUXR"/>
</dbReference>
<dbReference type="PROSITE" id="PS00622">
    <property type="entry name" value="HTH_LUXR_1"/>
    <property type="match status" value="1"/>
</dbReference>
<dbReference type="Pfam" id="PF00196">
    <property type="entry name" value="GerE"/>
    <property type="match status" value="1"/>
</dbReference>
<name>A0A5J5JUC1_9ACTN</name>
<dbReference type="GO" id="GO:0006355">
    <property type="term" value="P:regulation of DNA-templated transcription"/>
    <property type="evidence" value="ECO:0007669"/>
    <property type="project" value="InterPro"/>
</dbReference>
<evidence type="ECO:0000259" key="3">
    <source>
        <dbReference type="PROSITE" id="PS50043"/>
    </source>
</evidence>
<gene>
    <name evidence="4" type="ORF">F5972_29880</name>
</gene>
<dbReference type="Pfam" id="PF13191">
    <property type="entry name" value="AAA_16"/>
    <property type="match status" value="1"/>
</dbReference>
<dbReference type="InterPro" id="IPR027417">
    <property type="entry name" value="P-loop_NTPase"/>
</dbReference>
<keyword evidence="1" id="KW-0547">Nucleotide-binding</keyword>
<sequence length="933" mass="98309">MDHELSLLERDAEVGRMRGLFAAAARGQGGVVLIEGPAGIGKSALAGAARRLARTAGCRVLGARGSRLEQRSGYGVLRQLFEPVVLGADTAQRVRLLRGPAHRALALLDSHLDGPGPGDLGAFHVLHRLLVNLAKGGPVALVVDDVHWADDPSLRMFLHLLPGMAESPLAMVLAGRASAAPGPFSELAADPSVTVLRPAPLTPAGTARLVRAVGGEAADTRLCAACHRLTGGNPLFVRELAAAAGAAGGTAAEGDEQALRALGGPALSQWMGAVLAHLTPEAARVAQVCAVLGEEAEPRLAAELAGGPETLARGHDELVAAGVLRGGGRLEFVHDLTRHAVYSGIAVVERSRLHRRAAELLAAGQPAPLVAAHLLETLPSGDGWVVDTLVTAADHASSRGAPRSALAFLERALQEPPTPEATAGLVRMAGEIAYWFDWPAAIGYLRRAAALAPDAAGRAEITELLARAVIINGRSADAITLMENALTELGDGHAELEHRLRMQIIAAAATELDLRHTGARHLAVLSAAPRLSDEARCQLDAFTAFWAAAIDLDRDAAVSAALRVLRLRSSGMAEQDASSSLPYLVLIDADHDDTLRRLDRDWSAAREAGSAFVASVTGHLRAHALLARGHLTEAEAGIRQAVRLVGRVPVPLAPVYAGEILAEVHLAQGRLTAAAEALAGASADVSLNRALHCRLDLLAARMDLAHGRAEQAVRRAEQVGRRFLADGWLNPAPHPWRMVAALGKHALGARDAALALAAEDLDLARRWGAPRTLGRALRVAATVAGGRDEPELLEEAVRVLRTGPARLELAAALHAFGRRTWRQHPQAGRAALAEALRLAEECGAAELARRARSALTEAGTRPPEPHAARLTPGEWRVARLAARGRTNRQIAQELNVTPKTVETHLGNIYRKLGVRNRTAMARALAATDLDHPD</sequence>
<keyword evidence="2" id="KW-0067">ATP-binding</keyword>
<dbReference type="AlphaFoldDB" id="A0A5J5JUC1"/>
<dbReference type="InterPro" id="IPR036388">
    <property type="entry name" value="WH-like_DNA-bd_sf"/>
</dbReference>
<dbReference type="GO" id="GO:0004016">
    <property type="term" value="F:adenylate cyclase activity"/>
    <property type="evidence" value="ECO:0007669"/>
    <property type="project" value="TreeGrafter"/>
</dbReference>
<dbReference type="SUPFAM" id="SSF46894">
    <property type="entry name" value="C-terminal effector domain of the bipartite response regulators"/>
    <property type="match status" value="1"/>
</dbReference>
<dbReference type="Proteomes" id="UP000327011">
    <property type="component" value="Unassembled WGS sequence"/>
</dbReference>
<dbReference type="Gene3D" id="1.10.10.10">
    <property type="entry name" value="Winged helix-like DNA-binding domain superfamily/Winged helix DNA-binding domain"/>
    <property type="match status" value="1"/>
</dbReference>
<dbReference type="SMART" id="SM00421">
    <property type="entry name" value="HTH_LUXR"/>
    <property type="match status" value="1"/>
</dbReference>
<dbReference type="GO" id="GO:0003677">
    <property type="term" value="F:DNA binding"/>
    <property type="evidence" value="ECO:0007669"/>
    <property type="project" value="InterPro"/>
</dbReference>
<dbReference type="GO" id="GO:0005737">
    <property type="term" value="C:cytoplasm"/>
    <property type="evidence" value="ECO:0007669"/>
    <property type="project" value="TreeGrafter"/>
</dbReference>
<feature type="domain" description="HTH luxR-type" evidence="3">
    <location>
        <begin position="863"/>
        <end position="928"/>
    </location>
</feature>
<evidence type="ECO:0000313" key="4">
    <source>
        <dbReference type="EMBL" id="KAA9374815.1"/>
    </source>
</evidence>
<comment type="caution">
    <text evidence="4">The sequence shown here is derived from an EMBL/GenBank/DDBJ whole genome shotgun (WGS) entry which is preliminary data.</text>
</comment>
<dbReference type="PROSITE" id="PS50043">
    <property type="entry name" value="HTH_LUXR_2"/>
    <property type="match status" value="1"/>
</dbReference>
<proteinExistence type="predicted"/>
<reference evidence="4 5" key="1">
    <citation type="submission" date="2019-09" db="EMBL/GenBank/DDBJ databases">
        <title>Screening of Novel Bioactive Compounds from Soil-Associated.</title>
        <authorList>
            <person name="Gong X."/>
        </authorList>
    </citation>
    <scope>NUCLEOTIDE SEQUENCE [LARGE SCALE GENOMIC DNA]</scope>
    <source>
        <strain evidence="4 5">Gxj-6</strain>
    </source>
</reference>
<dbReference type="CDD" id="cd06170">
    <property type="entry name" value="LuxR_C_like"/>
    <property type="match status" value="1"/>
</dbReference>
<evidence type="ECO:0000313" key="5">
    <source>
        <dbReference type="Proteomes" id="UP000327011"/>
    </source>
</evidence>
<evidence type="ECO:0000256" key="2">
    <source>
        <dbReference type="ARBA" id="ARBA00022840"/>
    </source>
</evidence>
<dbReference type="PANTHER" id="PTHR16305">
    <property type="entry name" value="TESTICULAR SOLUBLE ADENYLYL CYCLASE"/>
    <property type="match status" value="1"/>
</dbReference>
<dbReference type="EMBL" id="VYTZ01000014">
    <property type="protein sequence ID" value="KAA9374815.1"/>
    <property type="molecule type" value="Genomic_DNA"/>
</dbReference>
<protein>
    <submittedName>
        <fullName evidence="4">AAA family ATPase</fullName>
    </submittedName>
</protein>